<name>A0ABV9IBX8_9DEIO</name>
<protein>
    <submittedName>
        <fullName evidence="1">Uncharacterized protein</fullName>
    </submittedName>
</protein>
<gene>
    <name evidence="1" type="ORF">ACFO0D_15925</name>
</gene>
<dbReference type="RefSeq" id="WP_380062800.1">
    <property type="nucleotide sequence ID" value="NZ_JBHSEI010000010.1"/>
</dbReference>
<dbReference type="Proteomes" id="UP001595952">
    <property type="component" value="Unassembled WGS sequence"/>
</dbReference>
<comment type="caution">
    <text evidence="1">The sequence shown here is derived from an EMBL/GenBank/DDBJ whole genome shotgun (WGS) entry which is preliminary data.</text>
</comment>
<dbReference type="EMBL" id="JBHSEI010000010">
    <property type="protein sequence ID" value="MFC4639823.1"/>
    <property type="molecule type" value="Genomic_DNA"/>
</dbReference>
<evidence type="ECO:0000313" key="1">
    <source>
        <dbReference type="EMBL" id="MFC4639823.1"/>
    </source>
</evidence>
<reference evidence="2" key="1">
    <citation type="journal article" date="2019" name="Int. J. Syst. Evol. Microbiol.">
        <title>The Global Catalogue of Microorganisms (GCM) 10K type strain sequencing project: providing services to taxonomists for standard genome sequencing and annotation.</title>
        <authorList>
            <consortium name="The Broad Institute Genomics Platform"/>
            <consortium name="The Broad Institute Genome Sequencing Center for Infectious Disease"/>
            <person name="Wu L."/>
            <person name="Ma J."/>
        </authorList>
    </citation>
    <scope>NUCLEOTIDE SEQUENCE [LARGE SCALE GENOMIC DNA]</scope>
    <source>
        <strain evidence="2">CCUG 55995</strain>
    </source>
</reference>
<proteinExistence type="predicted"/>
<sequence>MTTDLLARLDTYRRCRTARGATLEELTLLEEVRAAVTQPRPAPAAVNLSDLSPRQAEAYLHSLTPCTCGDPTHHGPEVQP</sequence>
<accession>A0ABV9IBX8</accession>
<keyword evidence="2" id="KW-1185">Reference proteome</keyword>
<evidence type="ECO:0000313" key="2">
    <source>
        <dbReference type="Proteomes" id="UP001595952"/>
    </source>
</evidence>
<organism evidence="1 2">
    <name type="scientific">Deinococcus hohokamensis</name>
    <dbReference type="NCBI Taxonomy" id="309883"/>
    <lineage>
        <taxon>Bacteria</taxon>
        <taxon>Thermotogati</taxon>
        <taxon>Deinococcota</taxon>
        <taxon>Deinococci</taxon>
        <taxon>Deinococcales</taxon>
        <taxon>Deinococcaceae</taxon>
        <taxon>Deinococcus</taxon>
    </lineage>
</organism>